<dbReference type="Proteomes" id="UP000004810">
    <property type="component" value="Unassembled WGS sequence"/>
</dbReference>
<evidence type="ECO:0000313" key="2">
    <source>
        <dbReference type="Proteomes" id="UP000004810"/>
    </source>
</evidence>
<reference evidence="2" key="1">
    <citation type="submission" date="2012-08" db="EMBL/GenBank/DDBJ databases">
        <title>The Genome Sequence of Wuchereria bancrofti.</title>
        <authorList>
            <person name="Nutman T.B."/>
            <person name="Fink D.L."/>
            <person name="Russ C."/>
            <person name="Young S."/>
            <person name="Zeng Q."/>
            <person name="Koehrsen M."/>
            <person name="Alvarado L."/>
            <person name="Berlin A."/>
            <person name="Chapman S.B."/>
            <person name="Chen Z."/>
            <person name="Freedman E."/>
            <person name="Gellesch M."/>
            <person name="Goldberg J."/>
            <person name="Griggs A."/>
            <person name="Gujja S."/>
            <person name="Heilman E.R."/>
            <person name="Heiman D."/>
            <person name="Hepburn T."/>
            <person name="Howarth C."/>
            <person name="Jen D."/>
            <person name="Larson L."/>
            <person name="Lewis B."/>
            <person name="Mehta T."/>
            <person name="Park D."/>
            <person name="Pearson M."/>
            <person name="Roberts A."/>
            <person name="Saif S."/>
            <person name="Shea T."/>
            <person name="Shenoy N."/>
            <person name="Sisk P."/>
            <person name="Stolte C."/>
            <person name="Sykes S."/>
            <person name="Walk T."/>
            <person name="White J."/>
            <person name="Yandava C."/>
            <person name="Haas B."/>
            <person name="Henn M.R."/>
            <person name="Nusbaum C."/>
            <person name="Birren B."/>
        </authorList>
    </citation>
    <scope>NUCLEOTIDE SEQUENCE [LARGE SCALE GENOMIC DNA]</scope>
    <source>
        <strain evidence="2">NA</strain>
    </source>
</reference>
<name>J9FAX4_WUCBA</name>
<proteinExistence type="predicted"/>
<gene>
    <name evidence="1" type="ORF">WUBG_02366</name>
</gene>
<comment type="caution">
    <text evidence="1">The sequence shown here is derived from an EMBL/GenBank/DDBJ whole genome shotgun (WGS) entry which is preliminary data.</text>
</comment>
<protein>
    <submittedName>
        <fullName evidence="1">Uncharacterized protein</fullName>
    </submittedName>
</protein>
<accession>J9FAX4</accession>
<dbReference type="AlphaFoldDB" id="J9FAX4"/>
<sequence>MPFHLIFSKGREKRWSSRTDLELLTDFPSLQPNVLTDHLENTYLNNEKVTAAAAERKMNE</sequence>
<evidence type="ECO:0000313" key="1">
    <source>
        <dbReference type="EMBL" id="EJW86722.1"/>
    </source>
</evidence>
<organism evidence="1 2">
    <name type="scientific">Wuchereria bancrofti</name>
    <dbReference type="NCBI Taxonomy" id="6293"/>
    <lineage>
        <taxon>Eukaryota</taxon>
        <taxon>Metazoa</taxon>
        <taxon>Ecdysozoa</taxon>
        <taxon>Nematoda</taxon>
        <taxon>Chromadorea</taxon>
        <taxon>Rhabditida</taxon>
        <taxon>Spirurina</taxon>
        <taxon>Spiruromorpha</taxon>
        <taxon>Filarioidea</taxon>
        <taxon>Onchocercidae</taxon>
        <taxon>Wuchereria</taxon>
    </lineage>
</organism>
<dbReference type="EMBL" id="ADBV01000627">
    <property type="protein sequence ID" value="EJW86722.1"/>
    <property type="molecule type" value="Genomic_DNA"/>
</dbReference>